<keyword evidence="14" id="KW-1185">Reference proteome</keyword>
<dbReference type="RefSeq" id="WP_135768045.1">
    <property type="nucleotide sequence ID" value="NZ_RQET01000007.1"/>
</dbReference>
<dbReference type="GO" id="GO:0008519">
    <property type="term" value="F:ammonium channel activity"/>
    <property type="evidence" value="ECO:0007669"/>
    <property type="project" value="InterPro"/>
</dbReference>
<feature type="transmembrane region" description="Helical" evidence="10">
    <location>
        <begin position="162"/>
        <end position="183"/>
    </location>
</feature>
<dbReference type="SUPFAM" id="SSF111352">
    <property type="entry name" value="Ammonium transporter"/>
    <property type="match status" value="1"/>
</dbReference>
<protein>
    <recommendedName>
        <fullName evidence="10">Ammonium transporter</fullName>
    </recommendedName>
</protein>
<dbReference type="GO" id="GO:0097272">
    <property type="term" value="P:ammonium homeostasis"/>
    <property type="evidence" value="ECO:0007669"/>
    <property type="project" value="TreeGrafter"/>
</dbReference>
<sequence>MYPEKNLLDILWVIVCSGIVLLMQAGFLVLESGLTRAKNSINVAIKNVADFGIATLLFYCFGFGLMFGHSFEGLWGTTMFFPIFSKEEAWPAAFFLFQLVFCGTSATIVSGAVAERLKFQSYLLVTLLVSGFIYPVAGHWSWGGNLSLEPVGWLKRLGFHDFAGSTIVHSVGGWVSLALLLVLGSRKGRFDIGIAKRINGSNLPVAMFGGILLWFGWLGFNGGSTLGFNSKVPGIIVNTVMASGISMLTAMIVSWFAKGVPQPSSLLNGSLIGAVAITAGADLFSVVEAGVIGFLAGMLLLPSEELLEKFKIDDAVGAIPVHLVGGIWGSLSVGILADYSLLGFGDRISLLKVQLLGILSVGIFVFVTSYLVFLILNRIPFFGPLRVGSKEEEEGLNLSEHNARTDLVDLLRIMEHQHRTGDLCDVYEEPFTEVGQIAKRYNLVLKRIRETLNENENARKEIAYALETLQKTQDKLILSEKMASLGQLVSGIAHEINNPLGAISALSGELTDYFKQTSNRLSNYINMFSSANVSRIDSILGMIEAGTTGKIRILTRSERKISLNQAEAILKKVEFHDPLSTASQVIDIGFLSVLEKNEEFFADKSNHPILEFILSEVQSIRNLESIRLAVERTSKITYALKNYSHIEAISNKIPSDIVGTLETVLIIYNNKIINGVDLKLEFDSRPIILAFPDDLMQVWTNLIYNSLQAIEFKGKITISVKEFDQNVCIEVTDNGPGIPKEMRSRIFEPFFTTKPRGEGSGLGLDICRRIVEKHGGRVDLESEPGKTTFYVFLPKI</sequence>
<evidence type="ECO:0000313" key="13">
    <source>
        <dbReference type="EMBL" id="TGK10159.1"/>
    </source>
</evidence>
<dbReference type="PANTHER" id="PTHR11730">
    <property type="entry name" value="AMMONIUM TRANSPORTER"/>
    <property type="match status" value="1"/>
</dbReference>
<feature type="transmembrane region" description="Helical" evidence="10">
    <location>
        <begin position="89"/>
        <end position="114"/>
    </location>
</feature>
<name>A0A4R9GEE6_9LEPT</name>
<feature type="transmembrane region" description="Helical" evidence="10">
    <location>
        <begin position="51"/>
        <end position="69"/>
    </location>
</feature>
<evidence type="ECO:0000256" key="10">
    <source>
        <dbReference type="RuleBase" id="RU362002"/>
    </source>
</evidence>
<dbReference type="InterPro" id="IPR036890">
    <property type="entry name" value="HATPase_C_sf"/>
</dbReference>
<keyword evidence="9 10" id="KW-0924">Ammonia transport</keyword>
<evidence type="ECO:0000256" key="2">
    <source>
        <dbReference type="ARBA" id="ARBA00004141"/>
    </source>
</evidence>
<dbReference type="GO" id="GO:0005886">
    <property type="term" value="C:plasma membrane"/>
    <property type="evidence" value="ECO:0007669"/>
    <property type="project" value="UniProtKB-SubCell"/>
</dbReference>
<feature type="transmembrane region" description="Helical" evidence="10">
    <location>
        <begin position="232"/>
        <end position="257"/>
    </location>
</feature>
<dbReference type="InterPro" id="IPR003661">
    <property type="entry name" value="HisK_dim/P_dom"/>
</dbReference>
<dbReference type="Pfam" id="PF00909">
    <property type="entry name" value="Ammonium_transp"/>
    <property type="match status" value="1"/>
</dbReference>
<evidence type="ECO:0000259" key="12">
    <source>
        <dbReference type="PROSITE" id="PS50109"/>
    </source>
</evidence>
<dbReference type="InterPro" id="IPR024041">
    <property type="entry name" value="NH4_transpt_AmtB-like_dom"/>
</dbReference>
<dbReference type="InterPro" id="IPR018047">
    <property type="entry name" value="Ammonium_transpt_CS"/>
</dbReference>
<gene>
    <name evidence="13" type="primary">amt</name>
    <name evidence="13" type="ORF">EHO60_09905</name>
</gene>
<dbReference type="InterPro" id="IPR001905">
    <property type="entry name" value="Ammonium_transpt"/>
</dbReference>
<feature type="coiled-coil region" evidence="11">
    <location>
        <begin position="438"/>
        <end position="475"/>
    </location>
</feature>
<feature type="transmembrane region" description="Helical" evidence="10">
    <location>
        <begin position="353"/>
        <end position="376"/>
    </location>
</feature>
<keyword evidence="8 10" id="KW-0472">Membrane</keyword>
<feature type="transmembrane region" description="Helical" evidence="10">
    <location>
        <begin position="203"/>
        <end position="220"/>
    </location>
</feature>
<dbReference type="SUPFAM" id="SSF47384">
    <property type="entry name" value="Homodimeric domain of signal transducing histidine kinase"/>
    <property type="match status" value="1"/>
</dbReference>
<comment type="caution">
    <text evidence="13">The sequence shown here is derived from an EMBL/GenBank/DDBJ whole genome shotgun (WGS) entry which is preliminary data.</text>
</comment>
<feature type="transmembrane region" description="Helical" evidence="10">
    <location>
        <begin position="12"/>
        <end position="30"/>
    </location>
</feature>
<evidence type="ECO:0000256" key="11">
    <source>
        <dbReference type="SAM" id="Coils"/>
    </source>
</evidence>
<organism evidence="13 14">
    <name type="scientific">Leptospira fletcheri</name>
    <dbReference type="NCBI Taxonomy" id="2484981"/>
    <lineage>
        <taxon>Bacteria</taxon>
        <taxon>Pseudomonadati</taxon>
        <taxon>Spirochaetota</taxon>
        <taxon>Spirochaetia</taxon>
        <taxon>Leptospirales</taxon>
        <taxon>Leptospiraceae</taxon>
        <taxon>Leptospira</taxon>
    </lineage>
</organism>
<feature type="domain" description="Histidine kinase" evidence="12">
    <location>
        <begin position="675"/>
        <end position="796"/>
    </location>
</feature>
<dbReference type="GO" id="GO:0000155">
    <property type="term" value="F:phosphorelay sensor kinase activity"/>
    <property type="evidence" value="ECO:0007669"/>
    <property type="project" value="InterPro"/>
</dbReference>
<dbReference type="InterPro" id="IPR029020">
    <property type="entry name" value="Ammonium/urea_transptr"/>
</dbReference>
<feature type="transmembrane region" description="Helical" evidence="10">
    <location>
        <begin position="121"/>
        <end position="142"/>
    </location>
</feature>
<dbReference type="CDD" id="cd00082">
    <property type="entry name" value="HisKA"/>
    <property type="match status" value="1"/>
</dbReference>
<dbReference type="InterPro" id="IPR005467">
    <property type="entry name" value="His_kinase_dom"/>
</dbReference>
<evidence type="ECO:0000256" key="6">
    <source>
        <dbReference type="ARBA" id="ARBA00022692"/>
    </source>
</evidence>
<comment type="catalytic activity">
    <reaction evidence="1">
        <text>ATP + protein L-histidine = ADP + protein N-phospho-L-histidine.</text>
        <dbReference type="EC" id="2.7.13.3"/>
    </reaction>
</comment>
<dbReference type="InterPro" id="IPR036097">
    <property type="entry name" value="HisK_dim/P_sf"/>
</dbReference>
<dbReference type="PROSITE" id="PS50109">
    <property type="entry name" value="HIS_KIN"/>
    <property type="match status" value="1"/>
</dbReference>
<evidence type="ECO:0000256" key="5">
    <source>
        <dbReference type="ARBA" id="ARBA00022553"/>
    </source>
</evidence>
<dbReference type="PRINTS" id="PR00344">
    <property type="entry name" value="BCTRLSENSOR"/>
</dbReference>
<dbReference type="Gene3D" id="1.10.3430.10">
    <property type="entry name" value="Ammonium transporter AmtB like domains"/>
    <property type="match status" value="1"/>
</dbReference>
<feature type="transmembrane region" description="Helical" evidence="10">
    <location>
        <begin position="321"/>
        <end position="341"/>
    </location>
</feature>
<accession>A0A4R9GEE6</accession>
<dbReference type="InterPro" id="IPR004358">
    <property type="entry name" value="Sig_transdc_His_kin-like_C"/>
</dbReference>
<keyword evidence="7 10" id="KW-1133">Transmembrane helix</keyword>
<dbReference type="EMBL" id="RQET01000007">
    <property type="protein sequence ID" value="TGK10159.1"/>
    <property type="molecule type" value="Genomic_DNA"/>
</dbReference>
<keyword evidence="5" id="KW-0597">Phosphoprotein</keyword>
<dbReference type="OrthoDB" id="9814202at2"/>
<dbReference type="InterPro" id="IPR003594">
    <property type="entry name" value="HATPase_dom"/>
</dbReference>
<comment type="subcellular location">
    <subcellularLocation>
        <location evidence="10">Cell membrane</location>
        <topology evidence="10">Multi-pass membrane protein</topology>
    </subcellularLocation>
    <subcellularLocation>
        <location evidence="2">Membrane</location>
        <topology evidence="2">Multi-pass membrane protein</topology>
    </subcellularLocation>
</comment>
<dbReference type="SMART" id="SM00387">
    <property type="entry name" value="HATPase_c"/>
    <property type="match status" value="1"/>
</dbReference>
<dbReference type="PROSITE" id="PS01219">
    <property type="entry name" value="AMMONIUM_TRANSP"/>
    <property type="match status" value="1"/>
</dbReference>
<keyword evidence="6 10" id="KW-0812">Transmembrane</keyword>
<dbReference type="NCBIfam" id="TIGR00836">
    <property type="entry name" value="amt"/>
    <property type="match status" value="1"/>
</dbReference>
<dbReference type="Proteomes" id="UP000298458">
    <property type="component" value="Unassembled WGS sequence"/>
</dbReference>
<keyword evidence="11" id="KW-0175">Coiled coil</keyword>
<evidence type="ECO:0000256" key="9">
    <source>
        <dbReference type="ARBA" id="ARBA00023177"/>
    </source>
</evidence>
<evidence type="ECO:0000256" key="4">
    <source>
        <dbReference type="ARBA" id="ARBA00022448"/>
    </source>
</evidence>
<feature type="transmembrane region" description="Helical" evidence="10">
    <location>
        <begin position="269"/>
        <end position="301"/>
    </location>
</feature>
<evidence type="ECO:0000256" key="1">
    <source>
        <dbReference type="ARBA" id="ARBA00000085"/>
    </source>
</evidence>
<dbReference type="AlphaFoldDB" id="A0A4R9GEE6"/>
<dbReference type="PANTHER" id="PTHR11730:SF6">
    <property type="entry name" value="AMMONIUM TRANSPORTER"/>
    <property type="match status" value="1"/>
</dbReference>
<comment type="similarity">
    <text evidence="3 10">Belongs to the ammonia transporter channel (TC 1.A.11.2) family.</text>
</comment>
<evidence type="ECO:0000256" key="7">
    <source>
        <dbReference type="ARBA" id="ARBA00022989"/>
    </source>
</evidence>
<evidence type="ECO:0000256" key="8">
    <source>
        <dbReference type="ARBA" id="ARBA00023136"/>
    </source>
</evidence>
<evidence type="ECO:0000313" key="14">
    <source>
        <dbReference type="Proteomes" id="UP000298458"/>
    </source>
</evidence>
<keyword evidence="4 10" id="KW-0813">Transport</keyword>
<dbReference type="Gene3D" id="3.30.565.10">
    <property type="entry name" value="Histidine kinase-like ATPase, C-terminal domain"/>
    <property type="match status" value="1"/>
</dbReference>
<reference evidence="13" key="1">
    <citation type="journal article" date="2019" name="PLoS Negl. Trop. Dis.">
        <title>Revisiting the worldwide diversity of Leptospira species in the environment.</title>
        <authorList>
            <person name="Vincent A.T."/>
            <person name="Schiettekatte O."/>
            <person name="Bourhy P."/>
            <person name="Veyrier F.J."/>
            <person name="Picardeau M."/>
        </authorList>
    </citation>
    <scope>NUCLEOTIDE SEQUENCE [LARGE SCALE GENOMIC DNA]</scope>
    <source>
        <strain evidence="13">SSW15</strain>
    </source>
</reference>
<dbReference type="SUPFAM" id="SSF55874">
    <property type="entry name" value="ATPase domain of HSP90 chaperone/DNA topoisomerase II/histidine kinase"/>
    <property type="match status" value="1"/>
</dbReference>
<dbReference type="Pfam" id="PF02518">
    <property type="entry name" value="HATPase_c"/>
    <property type="match status" value="1"/>
</dbReference>
<evidence type="ECO:0000256" key="3">
    <source>
        <dbReference type="ARBA" id="ARBA00005887"/>
    </source>
</evidence>
<proteinExistence type="inferred from homology"/>
<dbReference type="Gene3D" id="1.10.287.130">
    <property type="match status" value="1"/>
</dbReference>